<gene>
    <name evidence="2" type="ORF">GMARGA_LOCUS45185</name>
</gene>
<dbReference type="InterPro" id="IPR018289">
    <property type="entry name" value="MULE_transposase_dom"/>
</dbReference>
<dbReference type="PANTHER" id="PTHR35385">
    <property type="entry name" value="PROTEIN B, PUTATIVE-RELATED-RELATED"/>
    <property type="match status" value="1"/>
</dbReference>
<feature type="domain" description="MULE transposase" evidence="1">
    <location>
        <begin position="2"/>
        <end position="75"/>
    </location>
</feature>
<name>A0ABN7XR17_GIGMA</name>
<dbReference type="EMBL" id="CAJVQB010159227">
    <property type="protein sequence ID" value="CAG8856364.1"/>
    <property type="molecule type" value="Genomic_DNA"/>
</dbReference>
<dbReference type="Pfam" id="PF10551">
    <property type="entry name" value="MULE"/>
    <property type="match status" value="1"/>
</dbReference>
<comment type="caution">
    <text evidence="2">The sequence shown here is derived from an EMBL/GenBank/DDBJ whole genome shotgun (WGS) entry which is preliminary data.</text>
</comment>
<organism evidence="2 3">
    <name type="scientific">Gigaspora margarita</name>
    <dbReference type="NCBI Taxonomy" id="4874"/>
    <lineage>
        <taxon>Eukaryota</taxon>
        <taxon>Fungi</taxon>
        <taxon>Fungi incertae sedis</taxon>
        <taxon>Mucoromycota</taxon>
        <taxon>Glomeromycotina</taxon>
        <taxon>Glomeromycetes</taxon>
        <taxon>Diversisporales</taxon>
        <taxon>Gigasporaceae</taxon>
        <taxon>Gigaspora</taxon>
    </lineage>
</organism>
<feature type="non-terminal residue" evidence="2">
    <location>
        <position position="173"/>
    </location>
</feature>
<evidence type="ECO:0000313" key="2">
    <source>
        <dbReference type="EMBL" id="CAG8856364.1"/>
    </source>
</evidence>
<keyword evidence="3" id="KW-1185">Reference proteome</keyword>
<dbReference type="Proteomes" id="UP000789901">
    <property type="component" value="Unassembled WGS sequence"/>
</dbReference>
<feature type="non-terminal residue" evidence="2">
    <location>
        <position position="1"/>
    </location>
</feature>
<proteinExistence type="predicted"/>
<evidence type="ECO:0000259" key="1">
    <source>
        <dbReference type="Pfam" id="PF10551"/>
    </source>
</evidence>
<accession>A0ABN7XR17</accession>
<reference evidence="2 3" key="1">
    <citation type="submission" date="2021-06" db="EMBL/GenBank/DDBJ databases">
        <authorList>
            <person name="Kallberg Y."/>
            <person name="Tangrot J."/>
            <person name="Rosling A."/>
        </authorList>
    </citation>
    <scope>NUCLEOTIDE SEQUENCE [LARGE SCALE GENOMIC DNA]</scope>
    <source>
        <strain evidence="2 3">120-4 pot B 10/14</strain>
    </source>
</reference>
<protein>
    <submittedName>
        <fullName evidence="2">36313_t:CDS:1</fullName>
    </submittedName>
</protein>
<dbReference type="PANTHER" id="PTHR35385:SF2">
    <property type="entry name" value="PROTEIN B, PUTATIVE-RELATED"/>
    <property type="match status" value="1"/>
</dbReference>
<evidence type="ECO:0000313" key="3">
    <source>
        <dbReference type="Proteomes" id="UP000789901"/>
    </source>
</evidence>
<sequence length="173" mass="20528">ALPLGIIVMSDESEATFEKGINLLKVLLSHYAFFGRGPNIGPIVILTDDSHAEQNAIKKCWPQLRKLLCIFHVLQAFWHWLHNAKHNINKEHKSFIMDNMKRILYARTKSEMEEFYNELKTNYYSLYPQLQRHFELLWNRRQFWAVSFRTGLLLRGNNTNNYVERSFGLLKDI</sequence>